<sequence>MDGDGELDPNEDVFDNDRLDGGILESRVKARVENNRLILSSLAGGSTKIDLRDDDNILLQLGFFELNLKGFSIQKELQFDVDRLIQGIPSANLNVTPQSAQVEVDRTFDDPETVESDFNEFINISEDSVVTLLKESARMSNIRVFFDATTALEQIKIFFSQFNDSIRRINDVLSGSKEFAKDREIQNIRNDLTIQPQKKTRFIEKRNEGIDIFRANSKNLQEIGFGVFNTKKKTMQELSASTTLIDIMGEGTSPFSKLAKG</sequence>
<proteinExistence type="predicted"/>
<gene>
    <name evidence="1" type="ORF">METZ01_LOCUS440568</name>
</gene>
<evidence type="ECO:0000313" key="1">
    <source>
        <dbReference type="EMBL" id="SVD87714.1"/>
    </source>
</evidence>
<reference evidence="1" key="1">
    <citation type="submission" date="2018-05" db="EMBL/GenBank/DDBJ databases">
        <authorList>
            <person name="Lanie J.A."/>
            <person name="Ng W.-L."/>
            <person name="Kazmierczak K.M."/>
            <person name="Andrzejewski T.M."/>
            <person name="Davidsen T.M."/>
            <person name="Wayne K.J."/>
            <person name="Tettelin H."/>
            <person name="Glass J.I."/>
            <person name="Rusch D."/>
            <person name="Podicherti R."/>
            <person name="Tsui H.-C.T."/>
            <person name="Winkler M.E."/>
        </authorList>
    </citation>
    <scope>NUCLEOTIDE SEQUENCE</scope>
</reference>
<evidence type="ECO:0008006" key="2">
    <source>
        <dbReference type="Google" id="ProtNLM"/>
    </source>
</evidence>
<dbReference type="AlphaFoldDB" id="A0A382YWU9"/>
<feature type="non-terminal residue" evidence="1">
    <location>
        <position position="261"/>
    </location>
</feature>
<organism evidence="1">
    <name type="scientific">marine metagenome</name>
    <dbReference type="NCBI Taxonomy" id="408172"/>
    <lineage>
        <taxon>unclassified sequences</taxon>
        <taxon>metagenomes</taxon>
        <taxon>ecological metagenomes</taxon>
    </lineage>
</organism>
<dbReference type="EMBL" id="UINC01179170">
    <property type="protein sequence ID" value="SVD87714.1"/>
    <property type="molecule type" value="Genomic_DNA"/>
</dbReference>
<protein>
    <recommendedName>
        <fullName evidence="2">Flagellar hook-associated protein 2 C-terminal domain-containing protein</fullName>
    </recommendedName>
</protein>
<accession>A0A382YWU9</accession>
<name>A0A382YWU9_9ZZZZ</name>